<gene>
    <name evidence="2" type="ORF">GRF29_161g1155351</name>
</gene>
<dbReference type="AlphaFoldDB" id="A0AAN6LQ52"/>
<dbReference type="PANTHER" id="PTHR35186">
    <property type="entry name" value="ANK_REP_REGION DOMAIN-CONTAINING PROTEIN"/>
    <property type="match status" value="1"/>
</dbReference>
<dbReference type="PANTHER" id="PTHR35186:SF4">
    <property type="entry name" value="PRION-INHIBITION AND PROPAGATION HELO DOMAIN-CONTAINING PROTEIN"/>
    <property type="match status" value="1"/>
</dbReference>
<proteinExistence type="predicted"/>
<keyword evidence="3" id="KW-1185">Reference proteome</keyword>
<accession>A0AAN6LQ52</accession>
<keyword evidence="1" id="KW-0732">Signal</keyword>
<name>A0AAN6LQ52_9PLEO</name>
<protein>
    <submittedName>
        <fullName evidence="2">Uncharacterized protein</fullName>
    </submittedName>
</protein>
<reference evidence="2 3" key="1">
    <citation type="submission" date="2021-02" db="EMBL/GenBank/DDBJ databases">
        <title>Genome assembly of Pseudopithomyces chartarum.</title>
        <authorList>
            <person name="Jauregui R."/>
            <person name="Singh J."/>
            <person name="Voisey C."/>
        </authorList>
    </citation>
    <scope>NUCLEOTIDE SEQUENCE [LARGE SCALE GENOMIC DNA]</scope>
    <source>
        <strain evidence="2 3">AGR01</strain>
    </source>
</reference>
<feature type="signal peptide" evidence="1">
    <location>
        <begin position="1"/>
        <end position="20"/>
    </location>
</feature>
<comment type="caution">
    <text evidence="2">The sequence shown here is derived from an EMBL/GenBank/DDBJ whole genome shotgun (WGS) entry which is preliminary data.</text>
</comment>
<dbReference type="Proteomes" id="UP001280581">
    <property type="component" value="Unassembled WGS sequence"/>
</dbReference>
<evidence type="ECO:0000313" key="2">
    <source>
        <dbReference type="EMBL" id="KAK3202434.1"/>
    </source>
</evidence>
<feature type="chain" id="PRO_5042897330" evidence="1">
    <location>
        <begin position="21"/>
        <end position="156"/>
    </location>
</feature>
<evidence type="ECO:0000256" key="1">
    <source>
        <dbReference type="SAM" id="SignalP"/>
    </source>
</evidence>
<evidence type="ECO:0000313" key="3">
    <source>
        <dbReference type="Proteomes" id="UP001280581"/>
    </source>
</evidence>
<sequence>MSGLEIVGVTFGLLPLIISAVENYPEVTDSFNFARKYRIELKTIKQTLDAEWAIFSSMLEYVLDGLISPDVIKNSLIRSSTEMWKEMSENYQFKERLGSSYTPFMDTVRDMYTSIQRFIDLLDLDDQGKVRWTEDTGFKLFAKRLLFSSQKRLLKD</sequence>
<dbReference type="EMBL" id="WVTA01000014">
    <property type="protein sequence ID" value="KAK3202434.1"/>
    <property type="molecule type" value="Genomic_DNA"/>
</dbReference>
<organism evidence="2 3">
    <name type="scientific">Pseudopithomyces chartarum</name>
    <dbReference type="NCBI Taxonomy" id="1892770"/>
    <lineage>
        <taxon>Eukaryota</taxon>
        <taxon>Fungi</taxon>
        <taxon>Dikarya</taxon>
        <taxon>Ascomycota</taxon>
        <taxon>Pezizomycotina</taxon>
        <taxon>Dothideomycetes</taxon>
        <taxon>Pleosporomycetidae</taxon>
        <taxon>Pleosporales</taxon>
        <taxon>Massarineae</taxon>
        <taxon>Didymosphaeriaceae</taxon>
        <taxon>Pseudopithomyces</taxon>
    </lineage>
</organism>